<dbReference type="AlphaFoldDB" id="A0A251UH04"/>
<organism evidence="1 2">
    <name type="scientific">Helianthus annuus</name>
    <name type="common">Common sunflower</name>
    <dbReference type="NCBI Taxonomy" id="4232"/>
    <lineage>
        <taxon>Eukaryota</taxon>
        <taxon>Viridiplantae</taxon>
        <taxon>Streptophyta</taxon>
        <taxon>Embryophyta</taxon>
        <taxon>Tracheophyta</taxon>
        <taxon>Spermatophyta</taxon>
        <taxon>Magnoliopsida</taxon>
        <taxon>eudicotyledons</taxon>
        <taxon>Gunneridae</taxon>
        <taxon>Pentapetalae</taxon>
        <taxon>asterids</taxon>
        <taxon>campanulids</taxon>
        <taxon>Asterales</taxon>
        <taxon>Asteraceae</taxon>
        <taxon>Asteroideae</taxon>
        <taxon>Heliantheae alliance</taxon>
        <taxon>Heliantheae</taxon>
        <taxon>Helianthus</taxon>
    </lineage>
</organism>
<keyword evidence="2" id="KW-1185">Reference proteome</keyword>
<evidence type="ECO:0000313" key="1">
    <source>
        <dbReference type="EMBL" id="OTG22608.1"/>
    </source>
</evidence>
<dbReference type="InParanoid" id="A0A251UH04"/>
<sequence length="101" mass="11420">MMANVSNRLHAFVKETIKKEVGLTVYSVCNTCRHYQVVFCALGESCTVSCCTVLNSVCTWFLFVYWVNLAMGYACKDLAYIPFLRPPPPSRFHSSSPDKLN</sequence>
<protein>
    <submittedName>
        <fullName evidence="1">Uncharacterized protein</fullName>
    </submittedName>
</protein>
<gene>
    <name evidence="1" type="ORF">HannXRQ_Chr06g0173391</name>
</gene>
<proteinExistence type="predicted"/>
<dbReference type="EMBL" id="CM007895">
    <property type="protein sequence ID" value="OTG22608.1"/>
    <property type="molecule type" value="Genomic_DNA"/>
</dbReference>
<reference evidence="2" key="1">
    <citation type="journal article" date="2017" name="Nature">
        <title>The sunflower genome provides insights into oil metabolism, flowering and Asterid evolution.</title>
        <authorList>
            <person name="Badouin H."/>
            <person name="Gouzy J."/>
            <person name="Grassa C.J."/>
            <person name="Murat F."/>
            <person name="Staton S.E."/>
            <person name="Cottret L."/>
            <person name="Lelandais-Briere C."/>
            <person name="Owens G.L."/>
            <person name="Carrere S."/>
            <person name="Mayjonade B."/>
            <person name="Legrand L."/>
            <person name="Gill N."/>
            <person name="Kane N.C."/>
            <person name="Bowers J.E."/>
            <person name="Hubner S."/>
            <person name="Bellec A."/>
            <person name="Berard A."/>
            <person name="Berges H."/>
            <person name="Blanchet N."/>
            <person name="Boniface M.C."/>
            <person name="Brunel D."/>
            <person name="Catrice O."/>
            <person name="Chaidir N."/>
            <person name="Claudel C."/>
            <person name="Donnadieu C."/>
            <person name="Faraut T."/>
            <person name="Fievet G."/>
            <person name="Helmstetter N."/>
            <person name="King M."/>
            <person name="Knapp S.J."/>
            <person name="Lai Z."/>
            <person name="Le Paslier M.C."/>
            <person name="Lippi Y."/>
            <person name="Lorenzon L."/>
            <person name="Mandel J.R."/>
            <person name="Marage G."/>
            <person name="Marchand G."/>
            <person name="Marquand E."/>
            <person name="Bret-Mestries E."/>
            <person name="Morien E."/>
            <person name="Nambeesan S."/>
            <person name="Nguyen T."/>
            <person name="Pegot-Espagnet P."/>
            <person name="Pouilly N."/>
            <person name="Raftis F."/>
            <person name="Sallet E."/>
            <person name="Schiex T."/>
            <person name="Thomas J."/>
            <person name="Vandecasteele C."/>
            <person name="Vares D."/>
            <person name="Vear F."/>
            <person name="Vautrin S."/>
            <person name="Crespi M."/>
            <person name="Mangin B."/>
            <person name="Burke J.M."/>
            <person name="Salse J."/>
            <person name="Munos S."/>
            <person name="Vincourt P."/>
            <person name="Rieseberg L.H."/>
            <person name="Langlade N.B."/>
        </authorList>
    </citation>
    <scope>NUCLEOTIDE SEQUENCE [LARGE SCALE GENOMIC DNA]</scope>
    <source>
        <strain evidence="2">cv. SF193</strain>
    </source>
</reference>
<name>A0A251UH04_HELAN</name>
<dbReference type="Proteomes" id="UP000215914">
    <property type="component" value="Chromosome 6"/>
</dbReference>
<evidence type="ECO:0000313" key="2">
    <source>
        <dbReference type="Proteomes" id="UP000215914"/>
    </source>
</evidence>
<accession>A0A251UH04</accession>